<protein>
    <recommendedName>
        <fullName evidence="12">chitin deacetylase</fullName>
        <ecNumber evidence="12">3.5.1.41</ecNumber>
    </recommendedName>
</protein>
<evidence type="ECO:0000259" key="16">
    <source>
        <dbReference type="PROSITE" id="PS51677"/>
    </source>
</evidence>
<evidence type="ECO:0000256" key="8">
    <source>
        <dbReference type="ARBA" id="ARBA00023285"/>
    </source>
</evidence>
<proteinExistence type="predicted"/>
<keyword evidence="15" id="KW-0732">Signal</keyword>
<feature type="chain" id="PRO_5046344789" description="chitin deacetylase" evidence="15">
    <location>
        <begin position="16"/>
        <end position="426"/>
    </location>
</feature>
<keyword evidence="3" id="KW-1003">Cell membrane</keyword>
<sequence length="426" mass="45433">MLFPLALLAAPLVSGAFVARDVHHEHTAKRALPGTWYQARDHPVHQLFKRGPTTDGIQYAEVGSPTWSAAYPVRTPDVNQMPQAWLDALAKAEQEGKIPNVPQTTNTPQTNPKYPAGHDPMSPEVCSATYKCRIPGDVWDTPDGHFGTGFDDGPEPSSVRLIDFLQENGEDATHFMIGVNILNNPQTFLHAFNSGGDLALHTYTHPYMTTLDNKNIVAQLAWTMEIIHNSTGGRIPRYWRPPYGDYDVRVRAVAREVLGLEVILWNHDTEDWSIASGGTTMQAVNSSMSQWLAGPKSPGLIILEHEHHEQAVQAFIDAFPHVKANGWQMGSVARLAGGSVYQNEDASGNVVPALVAGPIDASQVNSGTSSSTGSSSAPRSSSSSAATTSSGSNTGAAKNGAAAHAPASISAFVASGVLAALAFLAQ</sequence>
<name>A0ABR3J3B5_9AGAR</name>
<evidence type="ECO:0000256" key="2">
    <source>
        <dbReference type="ARBA" id="ARBA00004609"/>
    </source>
</evidence>
<dbReference type="SUPFAM" id="SSF88713">
    <property type="entry name" value="Glycoside hydrolase/deacetylase"/>
    <property type="match status" value="1"/>
</dbReference>
<feature type="domain" description="NodB homology" evidence="16">
    <location>
        <begin position="144"/>
        <end position="330"/>
    </location>
</feature>
<dbReference type="InterPro" id="IPR050248">
    <property type="entry name" value="Polysacc_deacetylase_ArnD"/>
</dbReference>
<evidence type="ECO:0000256" key="13">
    <source>
        <dbReference type="ARBA" id="ARBA00048494"/>
    </source>
</evidence>
<dbReference type="EC" id="3.5.1.41" evidence="12"/>
<evidence type="ECO:0000256" key="10">
    <source>
        <dbReference type="ARBA" id="ARBA00023316"/>
    </source>
</evidence>
<evidence type="ECO:0000313" key="18">
    <source>
        <dbReference type="Proteomes" id="UP001556367"/>
    </source>
</evidence>
<feature type="signal peptide" evidence="15">
    <location>
        <begin position="1"/>
        <end position="15"/>
    </location>
</feature>
<comment type="caution">
    <text evidence="17">The sequence shown here is derived from an EMBL/GenBank/DDBJ whole genome shotgun (WGS) entry which is preliminary data.</text>
</comment>
<dbReference type="Gene3D" id="3.20.20.370">
    <property type="entry name" value="Glycoside hydrolase/deacetylase"/>
    <property type="match status" value="1"/>
</dbReference>
<comment type="catalytic activity">
    <reaction evidence="13">
        <text>[(1-&gt;4)-N-acetyl-beta-D-glucosaminyl](n) + n H2O = chitosan + n acetate</text>
        <dbReference type="Rhea" id="RHEA:10464"/>
        <dbReference type="Rhea" id="RHEA-COMP:9593"/>
        <dbReference type="Rhea" id="RHEA-COMP:9597"/>
        <dbReference type="ChEBI" id="CHEBI:15377"/>
        <dbReference type="ChEBI" id="CHEBI:17029"/>
        <dbReference type="ChEBI" id="CHEBI:30089"/>
        <dbReference type="ChEBI" id="CHEBI:57704"/>
        <dbReference type="EC" id="3.5.1.41"/>
    </reaction>
    <physiologicalReaction direction="left-to-right" evidence="13">
        <dbReference type="Rhea" id="RHEA:10465"/>
    </physiologicalReaction>
</comment>
<keyword evidence="10" id="KW-0961">Cell wall biogenesis/degradation</keyword>
<accession>A0ABR3J3B5</accession>
<evidence type="ECO:0000256" key="4">
    <source>
        <dbReference type="ARBA" id="ARBA00022622"/>
    </source>
</evidence>
<feature type="compositionally biased region" description="Low complexity" evidence="14">
    <location>
        <begin position="366"/>
        <end position="399"/>
    </location>
</feature>
<feature type="region of interest" description="Disordered" evidence="14">
    <location>
        <begin position="363"/>
        <end position="399"/>
    </location>
</feature>
<dbReference type="InterPro" id="IPR011330">
    <property type="entry name" value="Glyco_hydro/deAcase_b/a-brl"/>
</dbReference>
<keyword evidence="4" id="KW-0336">GPI-anchor</keyword>
<evidence type="ECO:0000256" key="6">
    <source>
        <dbReference type="ARBA" id="ARBA00023136"/>
    </source>
</evidence>
<evidence type="ECO:0000256" key="15">
    <source>
        <dbReference type="SAM" id="SignalP"/>
    </source>
</evidence>
<dbReference type="PANTHER" id="PTHR10587">
    <property type="entry name" value="GLYCOSYL TRANSFERASE-RELATED"/>
    <property type="match status" value="1"/>
</dbReference>
<evidence type="ECO:0000313" key="17">
    <source>
        <dbReference type="EMBL" id="KAL0950031.1"/>
    </source>
</evidence>
<dbReference type="Proteomes" id="UP001556367">
    <property type="component" value="Unassembled WGS sequence"/>
</dbReference>
<evidence type="ECO:0000256" key="12">
    <source>
        <dbReference type="ARBA" id="ARBA00024056"/>
    </source>
</evidence>
<keyword evidence="8" id="KW-0170">Cobalt</keyword>
<dbReference type="EMBL" id="JASNQZ010000012">
    <property type="protein sequence ID" value="KAL0950031.1"/>
    <property type="molecule type" value="Genomic_DNA"/>
</dbReference>
<evidence type="ECO:0000256" key="9">
    <source>
        <dbReference type="ARBA" id="ARBA00023288"/>
    </source>
</evidence>
<comment type="subcellular location">
    <subcellularLocation>
        <location evidence="2">Cell membrane</location>
        <topology evidence="2">Lipid-anchor</topology>
        <topology evidence="2">GPI-anchor</topology>
    </subcellularLocation>
</comment>
<dbReference type="PANTHER" id="PTHR10587:SF135">
    <property type="entry name" value="CHITIN DEACETYLASE 3"/>
    <property type="match status" value="1"/>
</dbReference>
<organism evidence="17 18">
    <name type="scientific">Hohenbuehelia grisea</name>
    <dbReference type="NCBI Taxonomy" id="104357"/>
    <lineage>
        <taxon>Eukaryota</taxon>
        <taxon>Fungi</taxon>
        <taxon>Dikarya</taxon>
        <taxon>Basidiomycota</taxon>
        <taxon>Agaricomycotina</taxon>
        <taxon>Agaricomycetes</taxon>
        <taxon>Agaricomycetidae</taxon>
        <taxon>Agaricales</taxon>
        <taxon>Pleurotineae</taxon>
        <taxon>Pleurotaceae</taxon>
        <taxon>Hohenbuehelia</taxon>
    </lineage>
</organism>
<keyword evidence="6" id="KW-0472">Membrane</keyword>
<comment type="cofactor">
    <cofactor evidence="1">
        <name>Co(2+)</name>
        <dbReference type="ChEBI" id="CHEBI:48828"/>
    </cofactor>
</comment>
<evidence type="ECO:0000256" key="11">
    <source>
        <dbReference type="ARBA" id="ARBA00023326"/>
    </source>
</evidence>
<keyword evidence="7" id="KW-0119">Carbohydrate metabolism</keyword>
<dbReference type="InterPro" id="IPR002509">
    <property type="entry name" value="NODB_dom"/>
</dbReference>
<reference evidence="18" key="1">
    <citation type="submission" date="2024-06" db="EMBL/GenBank/DDBJ databases">
        <title>Multi-omics analyses provide insights into the biosynthesis of the anticancer antibiotic pleurotin in Hohenbuehelia grisea.</title>
        <authorList>
            <person name="Weaver J.A."/>
            <person name="Alberti F."/>
        </authorList>
    </citation>
    <scope>NUCLEOTIDE SEQUENCE [LARGE SCALE GENOMIC DNA]</scope>
    <source>
        <strain evidence="18">T-177</strain>
    </source>
</reference>
<evidence type="ECO:0000256" key="5">
    <source>
        <dbReference type="ARBA" id="ARBA00023024"/>
    </source>
</evidence>
<keyword evidence="9" id="KW-0449">Lipoprotein</keyword>
<evidence type="ECO:0000256" key="14">
    <source>
        <dbReference type="SAM" id="MobiDB-lite"/>
    </source>
</evidence>
<keyword evidence="5" id="KW-0146">Chitin degradation</keyword>
<gene>
    <name evidence="17" type="ORF">HGRIS_010039</name>
</gene>
<dbReference type="Pfam" id="PF01522">
    <property type="entry name" value="Polysacc_deac_1"/>
    <property type="match status" value="1"/>
</dbReference>
<evidence type="ECO:0000256" key="1">
    <source>
        <dbReference type="ARBA" id="ARBA00001941"/>
    </source>
</evidence>
<keyword evidence="4" id="KW-0325">Glycoprotein</keyword>
<evidence type="ECO:0000256" key="3">
    <source>
        <dbReference type="ARBA" id="ARBA00022475"/>
    </source>
</evidence>
<keyword evidence="11" id="KW-0624">Polysaccharide degradation</keyword>
<dbReference type="PROSITE" id="PS51677">
    <property type="entry name" value="NODB"/>
    <property type="match status" value="1"/>
</dbReference>
<evidence type="ECO:0000256" key="7">
    <source>
        <dbReference type="ARBA" id="ARBA00023277"/>
    </source>
</evidence>
<keyword evidence="18" id="KW-1185">Reference proteome</keyword>